<comment type="caution">
    <text evidence="2">The sequence shown here is derived from an EMBL/GenBank/DDBJ whole genome shotgun (WGS) entry which is preliminary data.</text>
</comment>
<dbReference type="RefSeq" id="WP_198574206.1">
    <property type="nucleotide sequence ID" value="NZ_JADWOX010000001.1"/>
</dbReference>
<dbReference type="InterPro" id="IPR022061">
    <property type="entry name" value="DUF3617"/>
</dbReference>
<evidence type="ECO:0000313" key="2">
    <source>
        <dbReference type="EMBL" id="MBI1682240.1"/>
    </source>
</evidence>
<dbReference type="Pfam" id="PF12276">
    <property type="entry name" value="DUF3617"/>
    <property type="match status" value="1"/>
</dbReference>
<dbReference type="EMBL" id="JADWOX010000001">
    <property type="protein sequence ID" value="MBI1682240.1"/>
    <property type="molecule type" value="Genomic_DNA"/>
</dbReference>
<keyword evidence="3" id="KW-1185">Reference proteome</keyword>
<reference evidence="2 3" key="1">
    <citation type="submission" date="2020-11" db="EMBL/GenBank/DDBJ databases">
        <title>genome sequence of strain KACC 18849.</title>
        <authorList>
            <person name="Gao J."/>
            <person name="Zhang X."/>
        </authorList>
    </citation>
    <scope>NUCLEOTIDE SEQUENCE [LARGE SCALE GENOMIC DNA]</scope>
    <source>
        <strain evidence="2 3">KACC 18849</strain>
    </source>
</reference>
<dbReference type="PROSITE" id="PS51257">
    <property type="entry name" value="PROKAR_LIPOPROTEIN"/>
    <property type="match status" value="1"/>
</dbReference>
<dbReference type="Proteomes" id="UP000639859">
    <property type="component" value="Unassembled WGS sequence"/>
</dbReference>
<proteinExistence type="predicted"/>
<protein>
    <recommendedName>
        <fullName evidence="4">DUF3617 family protein</fullName>
    </recommendedName>
</protein>
<gene>
    <name evidence="2" type="ORF">I4Q42_01005</name>
</gene>
<feature type="compositionally biased region" description="Low complexity" evidence="1">
    <location>
        <begin position="34"/>
        <end position="47"/>
    </location>
</feature>
<accession>A0ABS0SRK6</accession>
<sequence>MTPPVRLVLILAALATVAGCSRNDDKAATSAAGTAASSANAEAAPVAGGPPKPMRPGLWKTTARTAGGAERTTTQCIGEGQDPAAIAAQDTPCGKPQVTPVIDGFTIELACTKDNIAYSLAGVVKGDFETRTTSTLEMIVKAYGVSKTMKLDSESVYVGPCEAAQGSPPPRD</sequence>
<evidence type="ECO:0000313" key="3">
    <source>
        <dbReference type="Proteomes" id="UP000639859"/>
    </source>
</evidence>
<evidence type="ECO:0000256" key="1">
    <source>
        <dbReference type="SAM" id="MobiDB-lite"/>
    </source>
</evidence>
<name>A0ABS0SRK6_9CAUL</name>
<evidence type="ECO:0008006" key="4">
    <source>
        <dbReference type="Google" id="ProtNLM"/>
    </source>
</evidence>
<feature type="region of interest" description="Disordered" evidence="1">
    <location>
        <begin position="34"/>
        <end position="57"/>
    </location>
</feature>
<organism evidence="2 3">
    <name type="scientific">Caulobacter hibisci</name>
    <dbReference type="NCBI Taxonomy" id="2035993"/>
    <lineage>
        <taxon>Bacteria</taxon>
        <taxon>Pseudomonadati</taxon>
        <taxon>Pseudomonadota</taxon>
        <taxon>Alphaproteobacteria</taxon>
        <taxon>Caulobacterales</taxon>
        <taxon>Caulobacteraceae</taxon>
        <taxon>Caulobacter</taxon>
    </lineage>
</organism>